<proteinExistence type="predicted"/>
<dbReference type="InterPro" id="IPR011250">
    <property type="entry name" value="OMP/PagP_B-barrel"/>
</dbReference>
<feature type="domain" description="Outer membrane protein beta-barrel" evidence="3">
    <location>
        <begin position="10"/>
        <end position="201"/>
    </location>
</feature>
<accession>A0A0H5LZB3</accession>
<feature type="signal peptide" evidence="2">
    <location>
        <begin position="1"/>
        <end position="23"/>
    </location>
</feature>
<dbReference type="InterPro" id="IPR027385">
    <property type="entry name" value="Beta-barrel_OMP"/>
</dbReference>
<keyword evidence="1 2" id="KW-0732">Signal</keyword>
<dbReference type="AlphaFoldDB" id="A0A0H5LZB3"/>
<evidence type="ECO:0000313" key="4">
    <source>
        <dbReference type="EMBL" id="CRY56420.1"/>
    </source>
</evidence>
<dbReference type="SUPFAM" id="SSF56925">
    <property type="entry name" value="OMPA-like"/>
    <property type="match status" value="1"/>
</dbReference>
<organism evidence="4 5">
    <name type="scientific">Yersinia intermedia</name>
    <dbReference type="NCBI Taxonomy" id="631"/>
    <lineage>
        <taxon>Bacteria</taxon>
        <taxon>Pseudomonadati</taxon>
        <taxon>Pseudomonadota</taxon>
        <taxon>Gammaproteobacteria</taxon>
        <taxon>Enterobacterales</taxon>
        <taxon>Yersiniaceae</taxon>
        <taxon>Yersinia</taxon>
    </lineage>
</organism>
<gene>
    <name evidence="4" type="primary">pagN</name>
    <name evidence="4" type="ORF">ERS008476_03462</name>
</gene>
<feature type="chain" id="PRO_5005221277" evidence="2">
    <location>
        <begin position="24"/>
        <end position="230"/>
    </location>
</feature>
<evidence type="ECO:0000259" key="3">
    <source>
        <dbReference type="Pfam" id="PF13505"/>
    </source>
</evidence>
<sequence>MMRNCTIAIAAGLLIASSAPAIADQIDQEGYYGSIKLLRTFQEAKNMDTSSRPGIGSFVSGQDSDNFYNGAIAAGYQFGNGWRTEGEYTFKNKSTYTSGSTNFPTSFNHQNINSERLMLNAYRDIALSHGFSLYGTLGIGVAKISSDGWQGNPARQYASSTQNNLTYAIGAGVSYSPIEPLVLDLGYRYVDMGNVQSGLNQFANARSLQDEQMKAHLVSSEFLFGVRYLF</sequence>
<name>A0A0H5LZB3_YERIN</name>
<dbReference type="Proteomes" id="UP000043316">
    <property type="component" value="Unassembled WGS sequence"/>
</dbReference>
<evidence type="ECO:0000256" key="1">
    <source>
        <dbReference type="ARBA" id="ARBA00022729"/>
    </source>
</evidence>
<evidence type="ECO:0000313" key="5">
    <source>
        <dbReference type="Proteomes" id="UP000043316"/>
    </source>
</evidence>
<evidence type="ECO:0000256" key="2">
    <source>
        <dbReference type="SAM" id="SignalP"/>
    </source>
</evidence>
<reference evidence="5" key="1">
    <citation type="submission" date="2015-03" db="EMBL/GenBank/DDBJ databases">
        <authorList>
            <consortium name="Pathogen Informatics"/>
        </authorList>
    </citation>
    <scope>NUCLEOTIDE SEQUENCE [LARGE SCALE GENOMIC DNA]</scope>
    <source>
        <strain evidence="5">R148</strain>
    </source>
</reference>
<dbReference type="EMBL" id="CWJI01000013">
    <property type="protein sequence ID" value="CRY56420.1"/>
    <property type="molecule type" value="Genomic_DNA"/>
</dbReference>
<protein>
    <submittedName>
        <fullName evidence="4">Adhesin/invasin protein PagN</fullName>
    </submittedName>
</protein>
<dbReference type="Gene3D" id="2.40.160.20">
    <property type="match status" value="1"/>
</dbReference>
<dbReference type="Pfam" id="PF13505">
    <property type="entry name" value="OMP_b-brl"/>
    <property type="match status" value="1"/>
</dbReference>